<dbReference type="EMBL" id="CAEY01000675">
    <property type="status" value="NOT_ANNOTATED_CDS"/>
    <property type="molecule type" value="Genomic_DNA"/>
</dbReference>
<reference evidence="1" key="2">
    <citation type="submission" date="2015-06" db="UniProtKB">
        <authorList>
            <consortium name="EnsemblMetazoa"/>
        </authorList>
    </citation>
    <scope>IDENTIFICATION</scope>
</reference>
<organism evidence="1 2">
    <name type="scientific">Tetranychus urticae</name>
    <name type="common">Two-spotted spider mite</name>
    <dbReference type="NCBI Taxonomy" id="32264"/>
    <lineage>
        <taxon>Eukaryota</taxon>
        <taxon>Metazoa</taxon>
        <taxon>Ecdysozoa</taxon>
        <taxon>Arthropoda</taxon>
        <taxon>Chelicerata</taxon>
        <taxon>Arachnida</taxon>
        <taxon>Acari</taxon>
        <taxon>Acariformes</taxon>
        <taxon>Trombidiformes</taxon>
        <taxon>Prostigmata</taxon>
        <taxon>Eleutherengona</taxon>
        <taxon>Raphignathae</taxon>
        <taxon>Tetranychoidea</taxon>
        <taxon>Tetranychidae</taxon>
        <taxon>Tetranychus</taxon>
    </lineage>
</organism>
<dbReference type="AlphaFoldDB" id="T1KWV0"/>
<evidence type="ECO:0000313" key="1">
    <source>
        <dbReference type="EnsemblMetazoa" id="tetur25g00120.1"/>
    </source>
</evidence>
<protein>
    <submittedName>
        <fullName evidence="1">Uncharacterized protein</fullName>
    </submittedName>
</protein>
<accession>T1KWV0</accession>
<keyword evidence="2" id="KW-1185">Reference proteome</keyword>
<dbReference type="Proteomes" id="UP000015104">
    <property type="component" value="Unassembled WGS sequence"/>
</dbReference>
<name>T1KWV0_TETUR</name>
<dbReference type="EnsemblMetazoa" id="tetur25g00120.1">
    <property type="protein sequence ID" value="tetur25g00120.1"/>
    <property type="gene ID" value="tetur25g00120"/>
</dbReference>
<proteinExistence type="predicted"/>
<sequence length="183" mass="19988">MIGNHDQLTNDSVFNVKALIADEKEAALNKNSPQTGFTLKSMPVDLRNPRNINKSGGLHAIPSGPFQHFHHFANPSSVLVPIATGSSGHSPGPYHESSFPHLKYLEYTKFMGEALMQHFQQANNASFGINLNLNGNINGNVNGNVNVNGKSITNTEGERVKGFYKETLCNSPNRENGTKNDKN</sequence>
<dbReference type="HOGENOM" id="CLU_126761_0_0_1"/>
<reference evidence="2" key="1">
    <citation type="submission" date="2011-08" db="EMBL/GenBank/DDBJ databases">
        <authorList>
            <person name="Rombauts S."/>
        </authorList>
    </citation>
    <scope>NUCLEOTIDE SEQUENCE</scope>
    <source>
        <strain evidence="2">London</strain>
    </source>
</reference>
<evidence type="ECO:0000313" key="2">
    <source>
        <dbReference type="Proteomes" id="UP000015104"/>
    </source>
</evidence>